<organism evidence="2">
    <name type="scientific">Leptocylindrus aporus</name>
    <dbReference type="NCBI Taxonomy" id="1398097"/>
    <lineage>
        <taxon>Eukaryota</taxon>
        <taxon>Sar</taxon>
        <taxon>Stramenopiles</taxon>
        <taxon>Ochrophyta</taxon>
        <taxon>Bacillariophyta</taxon>
        <taxon>Coscinodiscophyceae</taxon>
        <taxon>Chaetocerotophycidae</taxon>
        <taxon>Leptocylindrales</taxon>
        <taxon>Leptocylindraceae</taxon>
        <taxon>Leptocylindrus</taxon>
    </lineage>
</organism>
<evidence type="ECO:0000256" key="1">
    <source>
        <dbReference type="SAM" id="MobiDB-lite"/>
    </source>
</evidence>
<proteinExistence type="predicted"/>
<gene>
    <name evidence="2" type="ORF">LDAN0322_LOCUS324</name>
</gene>
<dbReference type="InterPro" id="IPR007304">
    <property type="entry name" value="TAP46-like"/>
</dbReference>
<accession>A0A7S0K9P6</accession>
<protein>
    <recommendedName>
        <fullName evidence="3">TAP42-like protein</fullName>
    </recommendedName>
</protein>
<dbReference type="GO" id="GO:0035303">
    <property type="term" value="P:regulation of dephosphorylation"/>
    <property type="evidence" value="ECO:0007669"/>
    <property type="project" value="TreeGrafter"/>
</dbReference>
<evidence type="ECO:0000313" key="2">
    <source>
        <dbReference type="EMBL" id="CAD8574180.1"/>
    </source>
</evidence>
<dbReference type="AlphaFoldDB" id="A0A7S0K9P6"/>
<dbReference type="InterPro" id="IPR038511">
    <property type="entry name" value="TAP42/TAP46-like_sf"/>
</dbReference>
<feature type="region of interest" description="Disordered" evidence="1">
    <location>
        <begin position="367"/>
        <end position="392"/>
    </location>
</feature>
<dbReference type="Gene3D" id="1.25.40.540">
    <property type="entry name" value="TAP42-like family"/>
    <property type="match status" value="1"/>
</dbReference>
<sequence length="392" mass="45337">MENLHPNALLMKCIPLVSQDPGTAASYLQRLQPLLRNNTLYSENETLEDAPTNSILLLAVDYYLAMALINAPQDNKSRSSNESRYRKEILERSHAMLHAFLRRMELLGVFEVEIPNSADGSMLLKAYHHLLEMEDYSHSEEPEDHLRRKQHLMTAGEMRNAKIRNYKLKRSAEKAVEDLSKRISEIEDDDDDRLDDYTRRSSVLVLLQNIVQAMDQLAAGYKEIEMLSMAVMFERNREEIERHQGTSHPDKKDVYAVSSSSERRQLSDVKINKPMEVTRVTQDPLSGKLIFNREHLQSQVFKPSWNQPTMSLEELAEIERTQAIERGEKQKQLEADEKLKARRYEFLVRDGLEDDVDLVDASAKVDQAWDDFKDENPRGSGNKMGERGDRNF</sequence>
<dbReference type="GO" id="GO:0005829">
    <property type="term" value="C:cytosol"/>
    <property type="evidence" value="ECO:0007669"/>
    <property type="project" value="TreeGrafter"/>
</dbReference>
<dbReference type="Pfam" id="PF04177">
    <property type="entry name" value="TAP42"/>
    <property type="match status" value="1"/>
</dbReference>
<dbReference type="GO" id="GO:0051721">
    <property type="term" value="F:protein phosphatase 2A binding"/>
    <property type="evidence" value="ECO:0007669"/>
    <property type="project" value="TreeGrafter"/>
</dbReference>
<evidence type="ECO:0008006" key="3">
    <source>
        <dbReference type="Google" id="ProtNLM"/>
    </source>
</evidence>
<dbReference type="GO" id="GO:0009966">
    <property type="term" value="P:regulation of signal transduction"/>
    <property type="evidence" value="ECO:0007669"/>
    <property type="project" value="InterPro"/>
</dbReference>
<name>A0A7S0K9P6_9STRA</name>
<dbReference type="EMBL" id="HBEU01000477">
    <property type="protein sequence ID" value="CAD8574180.1"/>
    <property type="molecule type" value="Transcribed_RNA"/>
</dbReference>
<dbReference type="PANTHER" id="PTHR10933">
    <property type="entry name" value="IMMUNOGLOBULIN-BINDING PROTEIN 1"/>
    <property type="match status" value="1"/>
</dbReference>
<reference evidence="2" key="1">
    <citation type="submission" date="2021-01" db="EMBL/GenBank/DDBJ databases">
        <authorList>
            <person name="Corre E."/>
            <person name="Pelletier E."/>
            <person name="Niang G."/>
            <person name="Scheremetjew M."/>
            <person name="Finn R."/>
            <person name="Kale V."/>
            <person name="Holt S."/>
            <person name="Cochrane G."/>
            <person name="Meng A."/>
            <person name="Brown T."/>
            <person name="Cohen L."/>
        </authorList>
    </citation>
    <scope>NUCLEOTIDE SEQUENCE</scope>
    <source>
        <strain evidence="2">B651</strain>
    </source>
</reference>
<dbReference type="PANTHER" id="PTHR10933:SF9">
    <property type="entry name" value="IMMUNOGLOBULIN-BINDING PROTEIN 1"/>
    <property type="match status" value="1"/>
</dbReference>